<evidence type="ECO:0000313" key="2">
    <source>
        <dbReference type="EMBL" id="SMG16842.1"/>
    </source>
</evidence>
<keyword evidence="1" id="KW-0812">Transmembrane</keyword>
<feature type="transmembrane region" description="Helical" evidence="1">
    <location>
        <begin position="61"/>
        <end position="79"/>
    </location>
</feature>
<proteinExistence type="predicted"/>
<dbReference type="AlphaFoldDB" id="A0A1X7IP57"/>
<dbReference type="Proteomes" id="UP000193804">
    <property type="component" value="Unassembled WGS sequence"/>
</dbReference>
<keyword evidence="1" id="KW-1133">Transmembrane helix</keyword>
<protein>
    <submittedName>
        <fullName evidence="2">Uncharacterized protein</fullName>
    </submittedName>
</protein>
<organism evidence="2 3">
    <name type="scientific">Marivirga sericea</name>
    <dbReference type="NCBI Taxonomy" id="1028"/>
    <lineage>
        <taxon>Bacteria</taxon>
        <taxon>Pseudomonadati</taxon>
        <taxon>Bacteroidota</taxon>
        <taxon>Cytophagia</taxon>
        <taxon>Cytophagales</taxon>
        <taxon>Marivirgaceae</taxon>
        <taxon>Marivirga</taxon>
    </lineage>
</organism>
<feature type="transmembrane region" description="Helical" evidence="1">
    <location>
        <begin position="9"/>
        <end position="26"/>
    </location>
</feature>
<accession>A0A1X7IP57</accession>
<dbReference type="STRING" id="1028.SAMN05661096_00890"/>
<name>A0A1X7IP57_9BACT</name>
<sequence>MDLERAKRFSSFIYWIPAVIIIMGKLPIPELVFIALPIPYYAVFYFLYTKTEKSQRNRVELARLVLVTISHFVLYYMMFHK</sequence>
<dbReference type="OrthoDB" id="9848290at2"/>
<dbReference type="EMBL" id="FXAW01000001">
    <property type="protein sequence ID" value="SMG16842.1"/>
    <property type="molecule type" value="Genomic_DNA"/>
</dbReference>
<gene>
    <name evidence="2" type="ORF">SAMN05661096_00890</name>
</gene>
<evidence type="ECO:0000313" key="3">
    <source>
        <dbReference type="Proteomes" id="UP000193804"/>
    </source>
</evidence>
<keyword evidence="1" id="KW-0472">Membrane</keyword>
<keyword evidence="3" id="KW-1185">Reference proteome</keyword>
<reference evidence="3" key="1">
    <citation type="submission" date="2017-04" db="EMBL/GenBank/DDBJ databases">
        <authorList>
            <person name="Varghese N."/>
            <person name="Submissions S."/>
        </authorList>
    </citation>
    <scope>NUCLEOTIDE SEQUENCE [LARGE SCALE GENOMIC DNA]</scope>
    <source>
        <strain evidence="3">DSM 4125</strain>
    </source>
</reference>
<dbReference type="RefSeq" id="WP_085515851.1">
    <property type="nucleotide sequence ID" value="NZ_FXAW01000001.1"/>
</dbReference>
<evidence type="ECO:0000256" key="1">
    <source>
        <dbReference type="SAM" id="Phobius"/>
    </source>
</evidence>
<feature type="transmembrane region" description="Helical" evidence="1">
    <location>
        <begin position="32"/>
        <end position="49"/>
    </location>
</feature>